<keyword evidence="1" id="KW-0812">Transmembrane</keyword>
<keyword evidence="1" id="KW-0472">Membrane</keyword>
<evidence type="ECO:0008006" key="4">
    <source>
        <dbReference type="Google" id="ProtNLM"/>
    </source>
</evidence>
<evidence type="ECO:0000313" key="3">
    <source>
        <dbReference type="Proteomes" id="UP001336314"/>
    </source>
</evidence>
<dbReference type="EMBL" id="JAUHLI010000013">
    <property type="protein sequence ID" value="MEE2002536.1"/>
    <property type="molecule type" value="Genomic_DNA"/>
</dbReference>
<evidence type="ECO:0000313" key="2">
    <source>
        <dbReference type="EMBL" id="MEE2002536.1"/>
    </source>
</evidence>
<organism evidence="2 3">
    <name type="scientific">Alkalimonas cellulosilytica</name>
    <dbReference type="NCBI Taxonomy" id="3058395"/>
    <lineage>
        <taxon>Bacteria</taxon>
        <taxon>Pseudomonadati</taxon>
        <taxon>Pseudomonadota</taxon>
        <taxon>Gammaproteobacteria</taxon>
        <taxon>Alkalimonas</taxon>
    </lineage>
</organism>
<feature type="transmembrane region" description="Helical" evidence="1">
    <location>
        <begin position="56"/>
        <end position="79"/>
    </location>
</feature>
<reference evidence="2 3" key="1">
    <citation type="submission" date="2023-07" db="EMBL/GenBank/DDBJ databases">
        <title>Alkalimonas sp., MEB108 novel, alkaliphilic bacterium isolated from Lonar Lake, India.</title>
        <authorList>
            <person name="Joshi A."/>
            <person name="Thite S."/>
        </authorList>
    </citation>
    <scope>NUCLEOTIDE SEQUENCE [LARGE SCALE GENOMIC DNA]</scope>
    <source>
        <strain evidence="2 3">MEB108</strain>
    </source>
</reference>
<proteinExistence type="predicted"/>
<keyword evidence="1" id="KW-1133">Transmembrane helix</keyword>
<dbReference type="Proteomes" id="UP001336314">
    <property type="component" value="Unassembled WGS sequence"/>
</dbReference>
<dbReference type="RefSeq" id="WP_330129596.1">
    <property type="nucleotide sequence ID" value="NZ_JAUHLI010000013.1"/>
</dbReference>
<gene>
    <name evidence="2" type="ORF">QWY20_13820</name>
</gene>
<sequence length="249" mass="28076">MQHSGSVFEMIRSRPVLSALYWVKQAWQLFRQAPWLWIQLLSFVLLLNLLGSMNPVLFMITLFLNPFITAGLYSVIMAVQRGETVSFGWLFRPLQQAEFRPLFLQLAALNLLLAIPLSLLGEHLTQQLAAEQLDFSLVLLFVFCTAMIWMMFSYAVAILYFLPEKRLLSALMGSLVACWRNLLPLLLFGMVALALCLATVPTMLLGMIVVLPLISIAFFISFQDIFNVDPGKSGPSDQQNKSDPDVLEV</sequence>
<protein>
    <recommendedName>
        <fullName evidence="4">Transmembrane protein</fullName>
    </recommendedName>
</protein>
<accession>A0ABU7J7M7</accession>
<feature type="transmembrane region" description="Helical" evidence="1">
    <location>
        <begin position="182"/>
        <end position="200"/>
    </location>
</feature>
<evidence type="ECO:0000256" key="1">
    <source>
        <dbReference type="SAM" id="Phobius"/>
    </source>
</evidence>
<feature type="transmembrane region" description="Helical" evidence="1">
    <location>
        <begin position="137"/>
        <end position="162"/>
    </location>
</feature>
<feature type="transmembrane region" description="Helical" evidence="1">
    <location>
        <begin position="33"/>
        <end position="50"/>
    </location>
</feature>
<feature type="transmembrane region" description="Helical" evidence="1">
    <location>
        <begin position="99"/>
        <end position="117"/>
    </location>
</feature>
<feature type="transmembrane region" description="Helical" evidence="1">
    <location>
        <begin position="206"/>
        <end position="226"/>
    </location>
</feature>
<comment type="caution">
    <text evidence="2">The sequence shown here is derived from an EMBL/GenBank/DDBJ whole genome shotgun (WGS) entry which is preliminary data.</text>
</comment>
<name>A0ABU7J7M7_9GAMM</name>
<keyword evidence="3" id="KW-1185">Reference proteome</keyword>